<dbReference type="PANTHER" id="PTHR47936:SF1">
    <property type="entry name" value="PENTATRICOPEPTIDE REPEAT-CONTAINING PROTEIN GUN1, CHLOROPLASTIC"/>
    <property type="match status" value="1"/>
</dbReference>
<evidence type="ECO:0000256" key="1">
    <source>
        <dbReference type="ARBA" id="ARBA00007626"/>
    </source>
</evidence>
<gene>
    <name evidence="4" type="ORF">M569_05433</name>
</gene>
<proteinExistence type="inferred from homology"/>
<dbReference type="GO" id="GO:0010019">
    <property type="term" value="P:chloroplast-nucleus signaling pathway"/>
    <property type="evidence" value="ECO:0007669"/>
    <property type="project" value="TreeGrafter"/>
</dbReference>
<dbReference type="EMBL" id="AUSU01002172">
    <property type="protein sequence ID" value="EPS69333.1"/>
    <property type="molecule type" value="Genomic_DNA"/>
</dbReference>
<dbReference type="GO" id="GO:0031930">
    <property type="term" value="P:mitochondria-nucleus signaling pathway"/>
    <property type="evidence" value="ECO:0007669"/>
    <property type="project" value="TreeGrafter"/>
</dbReference>
<feature type="non-terminal residue" evidence="4">
    <location>
        <position position="1"/>
    </location>
</feature>
<dbReference type="NCBIfam" id="TIGR00756">
    <property type="entry name" value="PPR"/>
    <property type="match status" value="4"/>
</dbReference>
<evidence type="ECO:0008006" key="6">
    <source>
        <dbReference type="Google" id="ProtNLM"/>
    </source>
</evidence>
<dbReference type="Proteomes" id="UP000015453">
    <property type="component" value="Unassembled WGS sequence"/>
</dbReference>
<feature type="repeat" description="PPR" evidence="3">
    <location>
        <begin position="139"/>
        <end position="173"/>
    </location>
</feature>
<dbReference type="AlphaFoldDB" id="S8E155"/>
<feature type="repeat" description="PPR" evidence="3">
    <location>
        <begin position="104"/>
        <end position="138"/>
    </location>
</feature>
<evidence type="ECO:0000313" key="4">
    <source>
        <dbReference type="EMBL" id="EPS69333.1"/>
    </source>
</evidence>
<keyword evidence="2" id="KW-0677">Repeat</keyword>
<organism evidence="4 5">
    <name type="scientific">Genlisea aurea</name>
    <dbReference type="NCBI Taxonomy" id="192259"/>
    <lineage>
        <taxon>Eukaryota</taxon>
        <taxon>Viridiplantae</taxon>
        <taxon>Streptophyta</taxon>
        <taxon>Embryophyta</taxon>
        <taxon>Tracheophyta</taxon>
        <taxon>Spermatophyta</taxon>
        <taxon>Magnoliopsida</taxon>
        <taxon>eudicotyledons</taxon>
        <taxon>Gunneridae</taxon>
        <taxon>Pentapetalae</taxon>
        <taxon>asterids</taxon>
        <taxon>lamiids</taxon>
        <taxon>Lamiales</taxon>
        <taxon>Lentibulariaceae</taxon>
        <taxon>Genlisea</taxon>
    </lineage>
</organism>
<keyword evidence="5" id="KW-1185">Reference proteome</keyword>
<evidence type="ECO:0000313" key="5">
    <source>
        <dbReference type="Proteomes" id="UP000015453"/>
    </source>
</evidence>
<feature type="repeat" description="PPR" evidence="3">
    <location>
        <begin position="34"/>
        <end position="68"/>
    </location>
</feature>
<comment type="caution">
    <text evidence="4">The sequence shown here is derived from an EMBL/GenBank/DDBJ whole genome shotgun (WGS) entry which is preliminary data.</text>
</comment>
<dbReference type="InterPro" id="IPR011990">
    <property type="entry name" value="TPR-like_helical_dom_sf"/>
</dbReference>
<dbReference type="Pfam" id="PF13041">
    <property type="entry name" value="PPR_2"/>
    <property type="match status" value="2"/>
</dbReference>
<protein>
    <recommendedName>
        <fullName evidence="6">Pentacotripeptide-repeat region of PRORP domain-containing protein</fullName>
    </recommendedName>
</protein>
<dbReference type="GO" id="GO:0009507">
    <property type="term" value="C:chloroplast"/>
    <property type="evidence" value="ECO:0007669"/>
    <property type="project" value="TreeGrafter"/>
</dbReference>
<comment type="similarity">
    <text evidence="1">Belongs to the PPR family. P subfamily.</text>
</comment>
<dbReference type="OrthoDB" id="185373at2759"/>
<sequence>VILTTLLKVRVKARLFEKSRELLYELEALGYADDEMPYCLLMDALAKSGRLAEAKSIFEEMKRKNVKNDGYSYSIMITAFCRNRLIDEAKLLADEFEARYDKYDVVILNSMLCAYCRSGGMDNVMKTMKKMDELTIVPDLSTFRILVKYFCKEKLYLLAYRTMFDMHRKGHHPEE</sequence>
<evidence type="ECO:0000256" key="2">
    <source>
        <dbReference type="ARBA" id="ARBA00022737"/>
    </source>
</evidence>
<dbReference type="InterPro" id="IPR002885">
    <property type="entry name" value="PPR_rpt"/>
</dbReference>
<dbReference type="Gene3D" id="1.25.40.10">
    <property type="entry name" value="Tetratricopeptide repeat domain"/>
    <property type="match status" value="2"/>
</dbReference>
<name>S8E155_9LAMI</name>
<feature type="non-terminal residue" evidence="4">
    <location>
        <position position="175"/>
    </location>
</feature>
<accession>S8E155</accession>
<dbReference type="PROSITE" id="PS51375">
    <property type="entry name" value="PPR"/>
    <property type="match status" value="3"/>
</dbReference>
<evidence type="ECO:0000256" key="3">
    <source>
        <dbReference type="PROSITE-ProRule" id="PRU00708"/>
    </source>
</evidence>
<dbReference type="PANTHER" id="PTHR47936">
    <property type="entry name" value="PPR_LONG DOMAIN-CONTAINING PROTEIN"/>
    <property type="match status" value="1"/>
</dbReference>
<reference evidence="4 5" key="1">
    <citation type="journal article" date="2013" name="BMC Genomics">
        <title>The miniature genome of a carnivorous plant Genlisea aurea contains a low number of genes and short non-coding sequences.</title>
        <authorList>
            <person name="Leushkin E.V."/>
            <person name="Sutormin R.A."/>
            <person name="Nabieva E.R."/>
            <person name="Penin A.A."/>
            <person name="Kondrashov A.S."/>
            <person name="Logacheva M.D."/>
        </authorList>
    </citation>
    <scope>NUCLEOTIDE SEQUENCE [LARGE SCALE GENOMIC DNA]</scope>
</reference>